<dbReference type="Proteomes" id="UP000507470">
    <property type="component" value="Unassembled WGS sequence"/>
</dbReference>
<organism evidence="1 2">
    <name type="scientific">Mytilus coruscus</name>
    <name type="common">Sea mussel</name>
    <dbReference type="NCBI Taxonomy" id="42192"/>
    <lineage>
        <taxon>Eukaryota</taxon>
        <taxon>Metazoa</taxon>
        <taxon>Spiralia</taxon>
        <taxon>Lophotrochozoa</taxon>
        <taxon>Mollusca</taxon>
        <taxon>Bivalvia</taxon>
        <taxon>Autobranchia</taxon>
        <taxon>Pteriomorphia</taxon>
        <taxon>Mytilida</taxon>
        <taxon>Mytiloidea</taxon>
        <taxon>Mytilidae</taxon>
        <taxon>Mytilinae</taxon>
        <taxon>Mytilus</taxon>
    </lineage>
</organism>
<protein>
    <submittedName>
        <fullName evidence="1">Uncharacterized protein</fullName>
    </submittedName>
</protein>
<name>A0A6J8CU46_MYTCO</name>
<accession>A0A6J8CU46</accession>
<dbReference type="EMBL" id="CACVKT020006161">
    <property type="protein sequence ID" value="CAC5400098.1"/>
    <property type="molecule type" value="Genomic_DNA"/>
</dbReference>
<proteinExistence type="predicted"/>
<dbReference type="AlphaFoldDB" id="A0A6J8CU46"/>
<evidence type="ECO:0000313" key="2">
    <source>
        <dbReference type="Proteomes" id="UP000507470"/>
    </source>
</evidence>
<reference evidence="1 2" key="1">
    <citation type="submission" date="2020-06" db="EMBL/GenBank/DDBJ databases">
        <authorList>
            <person name="Li R."/>
            <person name="Bekaert M."/>
        </authorList>
    </citation>
    <scope>NUCLEOTIDE SEQUENCE [LARGE SCALE GENOMIC DNA]</scope>
    <source>
        <strain evidence="2">wild</strain>
    </source>
</reference>
<evidence type="ECO:0000313" key="1">
    <source>
        <dbReference type="EMBL" id="CAC5400098.1"/>
    </source>
</evidence>
<keyword evidence="2" id="KW-1185">Reference proteome</keyword>
<gene>
    <name evidence="1" type="ORF">MCOR_34313</name>
</gene>
<sequence>MDNQQKQRTIENEKKWKHFLSSIKRVQNVQSNNVCISTKNNTKCLANIFATKLLENKGGIIEISGCKDTMETYKHLNVKELPTKPRNVVFYDGSQMGMSRADTWPKERSKNTEPINVFGIESARRQLSFEPTKTRVSDFSDEERSPSILETMPSAFHRKSKPRYDIPSDIDSSPRKKVKIEKELSADKTMEHITETVTRSLIGVQEEYENGKEAEDTASDTTDILTYNISINVGNFETNRKVDQSSIKSDIDKSCIETLRETDTPDFTDAHKNAVIDSLSQPAISTTAMVQKEYDIIEENSYDKTPNILYISEDNISNIEENVEIDRRRDRSAHPLSIKSNMVIPNSDTCHKIKMPTDYTAVQEDMAINSSAE</sequence>